<dbReference type="Proteomes" id="UP000499080">
    <property type="component" value="Unassembled WGS sequence"/>
</dbReference>
<protein>
    <recommendedName>
        <fullName evidence="1">Reverse transcriptase domain-containing protein</fullName>
    </recommendedName>
</protein>
<accession>A0A4Y2LH89</accession>
<comment type="caution">
    <text evidence="3">The sequence shown here is derived from an EMBL/GenBank/DDBJ whole genome shotgun (WGS) entry which is preliminary data.</text>
</comment>
<evidence type="ECO:0000313" key="3">
    <source>
        <dbReference type="EMBL" id="GBN13924.1"/>
    </source>
</evidence>
<dbReference type="AlphaFoldDB" id="A0A4Y2LH89"/>
<gene>
    <name evidence="3" type="primary">R1A1-elementORF2_507</name>
    <name evidence="2" type="synonym">R1A1-elementORF2_355</name>
    <name evidence="3" type="ORF">AVEN_216200_1</name>
    <name evidence="2" type="ORF">AVEN_31131_1</name>
</gene>
<name>A0A4Y2LH89_ARAVE</name>
<dbReference type="GO" id="GO:0003676">
    <property type="term" value="F:nucleic acid binding"/>
    <property type="evidence" value="ECO:0007669"/>
    <property type="project" value="InterPro"/>
</dbReference>
<dbReference type="InterPro" id="IPR012337">
    <property type="entry name" value="RNaseH-like_sf"/>
</dbReference>
<feature type="domain" description="Reverse transcriptase" evidence="1">
    <location>
        <begin position="1"/>
        <end position="125"/>
    </location>
</feature>
<dbReference type="SUPFAM" id="SSF53098">
    <property type="entry name" value="Ribonuclease H-like"/>
    <property type="match status" value="1"/>
</dbReference>
<reference evidence="3 4" key="1">
    <citation type="journal article" date="2019" name="Sci. Rep.">
        <title>Orb-weaving spider Araneus ventricosus genome elucidates the spidroin gene catalogue.</title>
        <authorList>
            <person name="Kono N."/>
            <person name="Nakamura H."/>
            <person name="Ohtoshi R."/>
            <person name="Moran D.A.P."/>
            <person name="Shinohara A."/>
            <person name="Yoshida Y."/>
            <person name="Fujiwara M."/>
            <person name="Mori M."/>
            <person name="Tomita M."/>
            <person name="Arakawa K."/>
        </authorList>
    </citation>
    <scope>NUCLEOTIDE SEQUENCE [LARGE SCALE GENOMIC DNA]</scope>
</reference>
<evidence type="ECO:0000313" key="2">
    <source>
        <dbReference type="EMBL" id="GBN13822.1"/>
    </source>
</evidence>
<sequence>MQTSEGPVLWEQTQGCPQGSCSEPAFWNNLADEILSVQWPQGVHLQAFSDDFAFIVTGNTREGLRKLSKLALDEFKEWADKNKLHVSMEKSSYVLFRKLVRGPTIKWGNQSINRKNHLKYLGVTIDHKLSWLTHVIGQGKRAMDQYQHLCRIAGKAWGINKNIRRLLYKTVIERTLCHGAAAWGHNMTARLQKKLDSIQRLFLLYVTGAYRTTPTAALRLVTGLQPLHLQIQQEATYSRVARARYSSNVFTVMFSPTDYESKSKNHIDSGVKAIYTDGSKTDEGTGSAYCILENYGIICLMARTIKIWTDSLSSLMAILNPKSHHSIVREIQILLLSHKHIHLRWLKAHVGYLGNECADQLAKEAITKGDPFLLPKPLSYLKAEIKSAALSIWQDNWDNGETGRSTHDIVPTVSNKPVG</sequence>
<dbReference type="InterPro" id="IPR000477">
    <property type="entry name" value="RT_dom"/>
</dbReference>
<dbReference type="PANTHER" id="PTHR33481">
    <property type="entry name" value="REVERSE TRANSCRIPTASE"/>
    <property type="match status" value="1"/>
</dbReference>
<evidence type="ECO:0000313" key="4">
    <source>
        <dbReference type="Proteomes" id="UP000499080"/>
    </source>
</evidence>
<keyword evidence="4" id="KW-1185">Reference proteome</keyword>
<proteinExistence type="predicted"/>
<dbReference type="OrthoDB" id="411871at2759"/>
<dbReference type="CDD" id="cd09276">
    <property type="entry name" value="Rnase_HI_RT_non_LTR"/>
    <property type="match status" value="1"/>
</dbReference>
<dbReference type="PANTHER" id="PTHR33481:SF1">
    <property type="entry name" value="ENDONUCLEASE_EXONUCLEASE_PHOSPHATASE DOMAIN-CONTAINING PROTEIN-RELATED"/>
    <property type="match status" value="1"/>
</dbReference>
<dbReference type="PROSITE" id="PS50878">
    <property type="entry name" value="RT_POL"/>
    <property type="match status" value="1"/>
</dbReference>
<dbReference type="EMBL" id="BGPR01199468">
    <property type="protein sequence ID" value="GBN13924.1"/>
    <property type="molecule type" value="Genomic_DNA"/>
</dbReference>
<dbReference type="EMBL" id="BGPR01199432">
    <property type="protein sequence ID" value="GBN13822.1"/>
    <property type="molecule type" value="Genomic_DNA"/>
</dbReference>
<dbReference type="Gene3D" id="3.30.420.10">
    <property type="entry name" value="Ribonuclease H-like superfamily/Ribonuclease H"/>
    <property type="match status" value="1"/>
</dbReference>
<dbReference type="InterPro" id="IPR036397">
    <property type="entry name" value="RNaseH_sf"/>
</dbReference>
<evidence type="ECO:0000259" key="1">
    <source>
        <dbReference type="PROSITE" id="PS50878"/>
    </source>
</evidence>
<dbReference type="Pfam" id="PF00078">
    <property type="entry name" value="RVT_1"/>
    <property type="match status" value="1"/>
</dbReference>
<organism evidence="3 4">
    <name type="scientific">Araneus ventricosus</name>
    <name type="common">Orbweaver spider</name>
    <name type="synonym">Epeira ventricosa</name>
    <dbReference type="NCBI Taxonomy" id="182803"/>
    <lineage>
        <taxon>Eukaryota</taxon>
        <taxon>Metazoa</taxon>
        <taxon>Ecdysozoa</taxon>
        <taxon>Arthropoda</taxon>
        <taxon>Chelicerata</taxon>
        <taxon>Arachnida</taxon>
        <taxon>Araneae</taxon>
        <taxon>Araneomorphae</taxon>
        <taxon>Entelegynae</taxon>
        <taxon>Araneoidea</taxon>
        <taxon>Araneidae</taxon>
        <taxon>Araneus</taxon>
    </lineage>
</organism>